<feature type="non-terminal residue" evidence="1">
    <location>
        <position position="1"/>
    </location>
</feature>
<sequence>LSVESRVIFLKQPNLLKPDAPIKICVLLLHLETDS</sequence>
<organism evidence="1 2">
    <name type="scientific">Citrus unshiu</name>
    <name type="common">Satsuma mandarin</name>
    <name type="synonym">Citrus nobilis var. unshiu</name>
    <dbReference type="NCBI Taxonomy" id="55188"/>
    <lineage>
        <taxon>Eukaryota</taxon>
        <taxon>Viridiplantae</taxon>
        <taxon>Streptophyta</taxon>
        <taxon>Embryophyta</taxon>
        <taxon>Tracheophyta</taxon>
        <taxon>Spermatophyta</taxon>
        <taxon>Magnoliopsida</taxon>
        <taxon>eudicotyledons</taxon>
        <taxon>Gunneridae</taxon>
        <taxon>Pentapetalae</taxon>
        <taxon>rosids</taxon>
        <taxon>malvids</taxon>
        <taxon>Sapindales</taxon>
        <taxon>Rutaceae</taxon>
        <taxon>Aurantioideae</taxon>
        <taxon>Citrus</taxon>
    </lineage>
</organism>
<protein>
    <submittedName>
        <fullName evidence="1">Uncharacterized protein</fullName>
    </submittedName>
</protein>
<reference evidence="1 2" key="1">
    <citation type="journal article" date="2017" name="Front. Genet.">
        <title>Draft sequencing of the heterozygous diploid genome of Satsuma (Citrus unshiu Marc.) using a hybrid assembly approach.</title>
        <authorList>
            <person name="Shimizu T."/>
            <person name="Tanizawa Y."/>
            <person name="Mochizuki T."/>
            <person name="Nagasaki H."/>
            <person name="Yoshioka T."/>
            <person name="Toyoda A."/>
            <person name="Fujiyama A."/>
            <person name="Kaminuma E."/>
            <person name="Nakamura Y."/>
        </authorList>
    </citation>
    <scope>NUCLEOTIDE SEQUENCE [LARGE SCALE GENOMIC DNA]</scope>
    <source>
        <strain evidence="2">cv. Miyagawa wase</strain>
    </source>
</reference>
<dbReference type="EMBL" id="BDQV01000316">
    <property type="protein sequence ID" value="GAY62638.1"/>
    <property type="molecule type" value="Genomic_DNA"/>
</dbReference>
<evidence type="ECO:0000313" key="2">
    <source>
        <dbReference type="Proteomes" id="UP000236630"/>
    </source>
</evidence>
<gene>
    <name evidence="1" type="ORF">CUMW_219470</name>
</gene>
<name>A0A2H5QDC3_CITUN</name>
<accession>A0A2H5QDC3</accession>
<dbReference type="AlphaFoldDB" id="A0A2H5QDC3"/>
<keyword evidence="2" id="KW-1185">Reference proteome</keyword>
<feature type="non-terminal residue" evidence="1">
    <location>
        <position position="35"/>
    </location>
</feature>
<proteinExistence type="predicted"/>
<evidence type="ECO:0000313" key="1">
    <source>
        <dbReference type="EMBL" id="GAY62638.1"/>
    </source>
</evidence>
<comment type="caution">
    <text evidence="1">The sequence shown here is derived from an EMBL/GenBank/DDBJ whole genome shotgun (WGS) entry which is preliminary data.</text>
</comment>
<dbReference type="Proteomes" id="UP000236630">
    <property type="component" value="Unassembled WGS sequence"/>
</dbReference>